<sequence>MTSDPTSTSRRRKRTLVGAAVTGILASSVVAGAAAAAEPAAPDTHAPESTLHMPALPASGWYVNGTVSMTITATDDESGVARILYTIDGVDTSVAGDTASLAFGGDGRHTLDFAAVDVAGNREGNQSFEVPIDTTGPHFSTETPTKVFQGDVVTFDYLCVDHLSGVQDCGGSLPSGARLDTSTVGTFSVGLWGVDQAGNDNRDSFSYQVVARTSSDRTPPAVTVTKETLPSTGWYAGPTTATISATDSESEVATIFYRVDRGATQTVNAASAEVEISGDARHGLEVWAADEIGNVSPRTIHEFPIDGNAPTITVPTDVLYGLDEEAVFDYSCGDEGSGLRVCDSVYDPNAPLDTHSIGEHVIEVEAVDMAWHRTVVEFRYTVVDSEVPIVDISLPPLPASGKYDGPVEVTLHADDNLGVRELRWQLTGATTAGGTRGGAEATFTIAQPGTTTIEVVAVDVAGNSSRPQMRNITLAAVDVDPDGGGDGGSGDGGNGGGGNGNGGDDNGGDDGTGGGPDDGAAEPQPAGGATGNGDGLATTGAGAALPLAASATLLLLLGGTLVGMRRLMRR</sequence>
<keyword evidence="2" id="KW-0812">Transmembrane</keyword>
<dbReference type="Gene3D" id="3.30.1920.20">
    <property type="match status" value="1"/>
</dbReference>
<gene>
    <name evidence="4" type="ORF">ACFFGH_29470</name>
</gene>
<keyword evidence="2" id="KW-0472">Membrane</keyword>
<evidence type="ECO:0000256" key="2">
    <source>
        <dbReference type="SAM" id="Phobius"/>
    </source>
</evidence>
<feature type="transmembrane region" description="Helical" evidence="2">
    <location>
        <begin position="543"/>
        <end position="564"/>
    </location>
</feature>
<evidence type="ECO:0000313" key="5">
    <source>
        <dbReference type="Proteomes" id="UP001589896"/>
    </source>
</evidence>
<proteinExistence type="predicted"/>
<evidence type="ECO:0000256" key="3">
    <source>
        <dbReference type="SAM" id="SignalP"/>
    </source>
</evidence>
<feature type="signal peptide" evidence="3">
    <location>
        <begin position="1"/>
        <end position="33"/>
    </location>
</feature>
<organism evidence="4 5">
    <name type="scientific">Lysobacter korlensis</name>
    <dbReference type="NCBI Taxonomy" id="553636"/>
    <lineage>
        <taxon>Bacteria</taxon>
        <taxon>Pseudomonadati</taxon>
        <taxon>Pseudomonadota</taxon>
        <taxon>Gammaproteobacteria</taxon>
        <taxon>Lysobacterales</taxon>
        <taxon>Lysobacteraceae</taxon>
        <taxon>Lysobacter</taxon>
    </lineage>
</organism>
<dbReference type="Proteomes" id="UP001589896">
    <property type="component" value="Unassembled WGS sequence"/>
</dbReference>
<feature type="compositionally biased region" description="Gly residues" evidence="1">
    <location>
        <begin position="482"/>
        <end position="517"/>
    </location>
</feature>
<comment type="caution">
    <text evidence="4">The sequence shown here is derived from an EMBL/GenBank/DDBJ whole genome shotgun (WGS) entry which is preliminary data.</text>
</comment>
<dbReference type="NCBIfam" id="NF047446">
    <property type="entry name" value="barrel_OmpL47"/>
    <property type="match status" value="2"/>
</dbReference>
<keyword evidence="2" id="KW-1133">Transmembrane helix</keyword>
<keyword evidence="3" id="KW-0732">Signal</keyword>
<dbReference type="RefSeq" id="WP_386675571.1">
    <property type="nucleotide sequence ID" value="NZ_JBHLTG010000010.1"/>
</dbReference>
<dbReference type="InterPro" id="IPR058094">
    <property type="entry name" value="Ig-like_OmpL47-like"/>
</dbReference>
<dbReference type="Gene3D" id="2.60.40.10">
    <property type="entry name" value="Immunoglobulins"/>
    <property type="match status" value="1"/>
</dbReference>
<dbReference type="InterPro" id="IPR013783">
    <property type="entry name" value="Ig-like_fold"/>
</dbReference>
<dbReference type="EMBL" id="JBHLTG010000010">
    <property type="protein sequence ID" value="MFC0681981.1"/>
    <property type="molecule type" value="Genomic_DNA"/>
</dbReference>
<evidence type="ECO:0000313" key="4">
    <source>
        <dbReference type="EMBL" id="MFC0681981.1"/>
    </source>
</evidence>
<name>A0ABV6RYC9_9GAMM</name>
<protein>
    <submittedName>
        <fullName evidence="4">OmpL47-type beta-barrel domain-containing protein</fullName>
    </submittedName>
</protein>
<feature type="chain" id="PRO_5046909396" evidence="3">
    <location>
        <begin position="34"/>
        <end position="570"/>
    </location>
</feature>
<dbReference type="PROSITE" id="PS51318">
    <property type="entry name" value="TAT"/>
    <property type="match status" value="1"/>
</dbReference>
<evidence type="ECO:0000256" key="1">
    <source>
        <dbReference type="SAM" id="MobiDB-lite"/>
    </source>
</evidence>
<accession>A0ABV6RYC9</accession>
<dbReference type="InterPro" id="IPR006311">
    <property type="entry name" value="TAT_signal"/>
</dbReference>
<feature type="region of interest" description="Disordered" evidence="1">
    <location>
        <begin position="477"/>
        <end position="534"/>
    </location>
</feature>
<keyword evidence="5" id="KW-1185">Reference proteome</keyword>
<reference evidence="4 5" key="1">
    <citation type="submission" date="2024-09" db="EMBL/GenBank/DDBJ databases">
        <authorList>
            <person name="Sun Q."/>
            <person name="Mori K."/>
        </authorList>
    </citation>
    <scope>NUCLEOTIDE SEQUENCE [LARGE SCALE GENOMIC DNA]</scope>
    <source>
        <strain evidence="4 5">KCTC 23076</strain>
    </source>
</reference>